<feature type="compositionally biased region" description="Low complexity" evidence="8">
    <location>
        <begin position="98"/>
        <end position="111"/>
    </location>
</feature>
<dbReference type="SUPFAM" id="SSF47005">
    <property type="entry name" value="Peripheral subunit-binding domain of 2-oxo acid dehydrogenase complex"/>
    <property type="match status" value="1"/>
</dbReference>
<evidence type="ECO:0000256" key="5">
    <source>
        <dbReference type="ARBA" id="ARBA00022823"/>
    </source>
</evidence>
<evidence type="ECO:0000313" key="12">
    <source>
        <dbReference type="Proteomes" id="UP001320715"/>
    </source>
</evidence>
<keyword evidence="6 7" id="KW-0012">Acyltransferase</keyword>
<protein>
    <recommendedName>
        <fullName evidence="7">Dihydrolipoamide acetyltransferase component of pyruvate dehydrogenase complex</fullName>
        <ecNumber evidence="7">2.3.1.-</ecNumber>
    </recommendedName>
</protein>
<dbReference type="PROSITE" id="PS51826">
    <property type="entry name" value="PSBD"/>
    <property type="match status" value="1"/>
</dbReference>
<dbReference type="RefSeq" id="WP_252916471.1">
    <property type="nucleotide sequence ID" value="NZ_JAAAML010000003.1"/>
</dbReference>
<dbReference type="InterPro" id="IPR050743">
    <property type="entry name" value="2-oxoacid_DH_E2_comp"/>
</dbReference>
<dbReference type="SUPFAM" id="SSF52777">
    <property type="entry name" value="CoA-dependent acyltransferases"/>
    <property type="match status" value="1"/>
</dbReference>
<comment type="cofactor">
    <cofactor evidence="1 7">
        <name>(R)-lipoate</name>
        <dbReference type="ChEBI" id="CHEBI:83088"/>
    </cofactor>
</comment>
<keyword evidence="5 7" id="KW-0450">Lipoyl</keyword>
<evidence type="ECO:0000259" key="10">
    <source>
        <dbReference type="PROSITE" id="PS51826"/>
    </source>
</evidence>
<keyword evidence="12" id="KW-1185">Reference proteome</keyword>
<feature type="region of interest" description="Disordered" evidence="8">
    <location>
        <begin position="85"/>
        <end position="129"/>
    </location>
</feature>
<dbReference type="PANTHER" id="PTHR43178:SF5">
    <property type="entry name" value="LIPOAMIDE ACYLTRANSFERASE COMPONENT OF BRANCHED-CHAIN ALPHA-KETO ACID DEHYDROGENASE COMPLEX, MITOCHONDRIAL"/>
    <property type="match status" value="1"/>
</dbReference>
<dbReference type="Gene3D" id="2.40.50.100">
    <property type="match status" value="1"/>
</dbReference>
<evidence type="ECO:0000256" key="4">
    <source>
        <dbReference type="ARBA" id="ARBA00022679"/>
    </source>
</evidence>
<dbReference type="PROSITE" id="PS50968">
    <property type="entry name" value="BIOTINYL_LIPOYL"/>
    <property type="match status" value="1"/>
</dbReference>
<evidence type="ECO:0000256" key="6">
    <source>
        <dbReference type="ARBA" id="ARBA00023315"/>
    </source>
</evidence>
<accession>A0ABT1CTW8</accession>
<organism evidence="11 12">
    <name type="scientific">Hoeflea alexandrii</name>
    <dbReference type="NCBI Taxonomy" id="288436"/>
    <lineage>
        <taxon>Bacteria</taxon>
        <taxon>Pseudomonadati</taxon>
        <taxon>Pseudomonadota</taxon>
        <taxon>Alphaproteobacteria</taxon>
        <taxon>Hyphomicrobiales</taxon>
        <taxon>Rhizobiaceae</taxon>
        <taxon>Hoeflea</taxon>
    </lineage>
</organism>
<name>A0ABT1CTW8_9HYPH</name>
<dbReference type="Gene3D" id="3.30.559.10">
    <property type="entry name" value="Chloramphenicol acetyltransferase-like domain"/>
    <property type="match status" value="1"/>
</dbReference>
<evidence type="ECO:0000256" key="3">
    <source>
        <dbReference type="ARBA" id="ARBA00011484"/>
    </source>
</evidence>
<dbReference type="Gene3D" id="4.10.320.10">
    <property type="entry name" value="E3-binding domain"/>
    <property type="match status" value="1"/>
</dbReference>
<dbReference type="InterPro" id="IPR001078">
    <property type="entry name" value="2-oxoacid_DH_actylTfrase"/>
</dbReference>
<evidence type="ECO:0000259" key="9">
    <source>
        <dbReference type="PROSITE" id="PS50968"/>
    </source>
</evidence>
<proteinExistence type="inferred from homology"/>
<comment type="similarity">
    <text evidence="2 7">Belongs to the 2-oxoacid dehydrogenase family.</text>
</comment>
<feature type="domain" description="Lipoyl-binding" evidence="9">
    <location>
        <begin position="1"/>
        <end position="76"/>
    </location>
</feature>
<reference evidence="11 12" key="1">
    <citation type="submission" date="2020-01" db="EMBL/GenBank/DDBJ databases">
        <title>Genomes of bacteria type strains.</title>
        <authorList>
            <person name="Chen J."/>
            <person name="Zhu S."/>
            <person name="Yang J."/>
        </authorList>
    </citation>
    <scope>NUCLEOTIDE SEQUENCE [LARGE SCALE GENOMIC DNA]</scope>
    <source>
        <strain evidence="11 12">DSM 16655</strain>
    </source>
</reference>
<dbReference type="EC" id="2.3.1.-" evidence="7"/>
<dbReference type="PROSITE" id="PS00189">
    <property type="entry name" value="LIPOYL"/>
    <property type="match status" value="1"/>
</dbReference>
<evidence type="ECO:0000256" key="1">
    <source>
        <dbReference type="ARBA" id="ARBA00001938"/>
    </source>
</evidence>
<keyword evidence="4 7" id="KW-0808">Transferase</keyword>
<dbReference type="InterPro" id="IPR000089">
    <property type="entry name" value="Biotin_lipoyl"/>
</dbReference>
<dbReference type="InterPro" id="IPR011053">
    <property type="entry name" value="Single_hybrid_motif"/>
</dbReference>
<evidence type="ECO:0000256" key="8">
    <source>
        <dbReference type="SAM" id="MobiDB-lite"/>
    </source>
</evidence>
<dbReference type="Pfam" id="PF02817">
    <property type="entry name" value="E3_binding"/>
    <property type="match status" value="1"/>
</dbReference>
<evidence type="ECO:0000256" key="2">
    <source>
        <dbReference type="ARBA" id="ARBA00007317"/>
    </source>
</evidence>
<evidence type="ECO:0000256" key="7">
    <source>
        <dbReference type="RuleBase" id="RU003423"/>
    </source>
</evidence>
<gene>
    <name evidence="11" type="ORF">GTW23_15835</name>
</gene>
<dbReference type="InterPro" id="IPR004167">
    <property type="entry name" value="PSBD"/>
</dbReference>
<dbReference type="EMBL" id="JAAAML010000003">
    <property type="protein sequence ID" value="MCO6409653.1"/>
    <property type="molecule type" value="Genomic_DNA"/>
</dbReference>
<sequence>MSVFVMPSLGADMEDGKLVEWLVKPGDAVHRGDVVAVVETQKGAIEIEIFEDGIVQSLEAELGATLPVGATLALIGDATAAAAPELKPEPKPAPPPVAARQAAPAEPQSAEAKPEPDPQPAPVKVSVPEPQPVTVEAKAPLPATPEPETLRPKLAETLAARHEIEVPPSSAPIPLATGTGSGVAASPAARALAAEKGIDLAGVTGSWPGGAIVLADVERAAAGTAEAPAPRTPPAKPARGFDVEAMRQGIAAAMTRSKREIPHYYMTHEVDLQQATDWLARMNANVAPADRLLMGALFVKATALAAKQVDGLNGHFDKDGFTRSETVNAGVAVALRGGGLVAPAIPAADRLSLAELMAAMRDVVARARAGRLRSSEMTSGTITISSLGDRGVDQMTGVIYPPQVALVTFGTPRAMARVLGDSIQIRQAVAVTLAADHRASDGRRGARFLTEIDKLLQSPEAL</sequence>
<comment type="caution">
    <text evidence="11">The sequence shown here is derived from an EMBL/GenBank/DDBJ whole genome shotgun (WGS) entry which is preliminary data.</text>
</comment>
<dbReference type="InterPro" id="IPR023213">
    <property type="entry name" value="CAT-like_dom_sf"/>
</dbReference>
<dbReference type="Pfam" id="PF00364">
    <property type="entry name" value="Biotin_lipoyl"/>
    <property type="match status" value="1"/>
</dbReference>
<dbReference type="InterPro" id="IPR003016">
    <property type="entry name" value="2-oxoA_DH_lipoyl-BS"/>
</dbReference>
<dbReference type="Proteomes" id="UP001320715">
    <property type="component" value="Unassembled WGS sequence"/>
</dbReference>
<dbReference type="SUPFAM" id="SSF51230">
    <property type="entry name" value="Single hybrid motif"/>
    <property type="match status" value="1"/>
</dbReference>
<dbReference type="InterPro" id="IPR036625">
    <property type="entry name" value="E3-bd_dom_sf"/>
</dbReference>
<evidence type="ECO:0000313" key="11">
    <source>
        <dbReference type="EMBL" id="MCO6409653.1"/>
    </source>
</evidence>
<dbReference type="CDD" id="cd06849">
    <property type="entry name" value="lipoyl_domain"/>
    <property type="match status" value="1"/>
</dbReference>
<comment type="subunit">
    <text evidence="3">Forms a 24-polypeptide structural core with octahedral symmetry.</text>
</comment>
<dbReference type="PANTHER" id="PTHR43178">
    <property type="entry name" value="DIHYDROLIPOAMIDE ACETYLTRANSFERASE COMPONENT OF PYRUVATE DEHYDROGENASE COMPLEX"/>
    <property type="match status" value="1"/>
</dbReference>
<dbReference type="Pfam" id="PF00198">
    <property type="entry name" value="2-oxoacid_dh"/>
    <property type="match status" value="1"/>
</dbReference>
<feature type="domain" description="Peripheral subunit-binding (PSBD)" evidence="10">
    <location>
        <begin position="184"/>
        <end position="221"/>
    </location>
</feature>